<organism evidence="1 2">
    <name type="scientific">Cucurbita argyrosperma subsp. sororia</name>
    <dbReference type="NCBI Taxonomy" id="37648"/>
    <lineage>
        <taxon>Eukaryota</taxon>
        <taxon>Viridiplantae</taxon>
        <taxon>Streptophyta</taxon>
        <taxon>Embryophyta</taxon>
        <taxon>Tracheophyta</taxon>
        <taxon>Spermatophyta</taxon>
        <taxon>Magnoliopsida</taxon>
        <taxon>eudicotyledons</taxon>
        <taxon>Gunneridae</taxon>
        <taxon>Pentapetalae</taxon>
        <taxon>rosids</taxon>
        <taxon>fabids</taxon>
        <taxon>Cucurbitales</taxon>
        <taxon>Cucurbitaceae</taxon>
        <taxon>Cucurbiteae</taxon>
        <taxon>Cucurbita</taxon>
    </lineage>
</organism>
<dbReference type="PANTHER" id="PTHR33148:SF41">
    <property type="entry name" value="DUF4228 DOMAIN PROTEIN"/>
    <property type="match status" value="1"/>
</dbReference>
<protein>
    <submittedName>
        <fullName evidence="1">Uncharacterized protein</fullName>
    </submittedName>
</protein>
<dbReference type="Proteomes" id="UP000685013">
    <property type="component" value="Chromosome 6"/>
</dbReference>
<feature type="non-terminal residue" evidence="1">
    <location>
        <position position="1"/>
    </location>
</feature>
<sequence>MRIQELAGMGNCVLKVAGERGDVVKVVTVDGGIMELYAPITAECITGEYPGHAIFKSRSIFSEPLLHKDELHAGQVYYLLPLNPYKPSAKIEADAPSVVSTPYRMSTCESQNAVAKKRAAEGEAEVFPKYSSTGVWKVKLVICPEQLSEILKQGNRTEELIENVRTVAKCGNGVGSAASSDHSSVAGSWKGSAMDKLQKNNENLKRPWQEKIKCLSILESGPILCKLRPHRSASLAMVSQAFKTVDVGVLVHDQNMSRQTM</sequence>
<gene>
    <name evidence="1" type="ORF">SDJN03_10194</name>
</gene>
<proteinExistence type="predicted"/>
<dbReference type="EMBL" id="JAGKQH010000006">
    <property type="protein sequence ID" value="KAG6597014.1"/>
    <property type="molecule type" value="Genomic_DNA"/>
</dbReference>
<dbReference type="Pfam" id="PF14009">
    <property type="entry name" value="PADRE"/>
    <property type="match status" value="1"/>
</dbReference>
<evidence type="ECO:0000313" key="2">
    <source>
        <dbReference type="Proteomes" id="UP000685013"/>
    </source>
</evidence>
<accession>A0AAV6NGB0</accession>
<comment type="caution">
    <text evidence="1">The sequence shown here is derived from an EMBL/GenBank/DDBJ whole genome shotgun (WGS) entry which is preliminary data.</text>
</comment>
<evidence type="ECO:0000313" key="1">
    <source>
        <dbReference type="EMBL" id="KAG6597014.1"/>
    </source>
</evidence>
<dbReference type="InterPro" id="IPR025322">
    <property type="entry name" value="PADRE_dom"/>
</dbReference>
<reference evidence="1 2" key="1">
    <citation type="journal article" date="2021" name="Hortic Res">
        <title>The domestication of Cucurbita argyrosperma as revealed by the genome of its wild relative.</title>
        <authorList>
            <person name="Barrera-Redondo J."/>
            <person name="Sanchez-de la Vega G."/>
            <person name="Aguirre-Liguori J.A."/>
            <person name="Castellanos-Morales G."/>
            <person name="Gutierrez-Guerrero Y.T."/>
            <person name="Aguirre-Dugua X."/>
            <person name="Aguirre-Planter E."/>
            <person name="Tenaillon M.I."/>
            <person name="Lira-Saade R."/>
            <person name="Eguiarte L.E."/>
        </authorList>
    </citation>
    <scope>NUCLEOTIDE SEQUENCE [LARGE SCALE GENOMIC DNA]</scope>
    <source>
        <strain evidence="1">JBR-2021</strain>
    </source>
</reference>
<dbReference type="PANTHER" id="PTHR33148">
    <property type="entry name" value="PLASTID MOVEMENT IMPAIRED PROTEIN-RELATED"/>
    <property type="match status" value="1"/>
</dbReference>
<name>A0AAV6NGB0_9ROSI</name>
<dbReference type="AlphaFoldDB" id="A0AAV6NGB0"/>
<keyword evidence="2" id="KW-1185">Reference proteome</keyword>